<proteinExistence type="predicted"/>
<dbReference type="EMBL" id="DYDO01000473">
    <property type="protein sequence ID" value="DBA13569.1"/>
    <property type="molecule type" value="Genomic_DNA"/>
</dbReference>
<dbReference type="AlphaFoldDB" id="A0AAV2ZI92"/>
<sequence>MGTMDTTASFPASSIWAHHPEISSNHSTTFSQSFYNTGATTGLQLLATQFNKTFWGEYCIMSISCRAGVSNSNTQRAKIKNLNNVVGQP</sequence>
<organism evidence="1 2">
    <name type="scientific">Pyxicephalus adspersus</name>
    <name type="common">African bullfrog</name>
    <dbReference type="NCBI Taxonomy" id="30357"/>
    <lineage>
        <taxon>Eukaryota</taxon>
        <taxon>Metazoa</taxon>
        <taxon>Chordata</taxon>
        <taxon>Craniata</taxon>
        <taxon>Vertebrata</taxon>
        <taxon>Euteleostomi</taxon>
        <taxon>Amphibia</taxon>
        <taxon>Batrachia</taxon>
        <taxon>Anura</taxon>
        <taxon>Neobatrachia</taxon>
        <taxon>Ranoidea</taxon>
        <taxon>Pyxicephalidae</taxon>
        <taxon>Pyxicephalinae</taxon>
        <taxon>Pyxicephalus</taxon>
    </lineage>
</organism>
<evidence type="ECO:0000313" key="2">
    <source>
        <dbReference type="Proteomes" id="UP001181693"/>
    </source>
</evidence>
<reference evidence="1" key="1">
    <citation type="thesis" date="2020" institute="ProQuest LLC" country="789 East Eisenhower Parkway, Ann Arbor, MI, USA">
        <title>Comparative Genomics and Chromosome Evolution.</title>
        <authorList>
            <person name="Mudd A.B."/>
        </authorList>
    </citation>
    <scope>NUCLEOTIDE SEQUENCE</scope>
    <source>
        <strain evidence="1">1538</strain>
        <tissue evidence="1">Blood</tissue>
    </source>
</reference>
<gene>
    <name evidence="1" type="ORF">GDO54_018592</name>
</gene>
<comment type="caution">
    <text evidence="1">The sequence shown here is derived from an EMBL/GenBank/DDBJ whole genome shotgun (WGS) entry which is preliminary data.</text>
</comment>
<protein>
    <submittedName>
        <fullName evidence="1">Uncharacterized protein</fullName>
    </submittedName>
</protein>
<name>A0AAV2ZI92_PYXAD</name>
<dbReference type="Proteomes" id="UP001181693">
    <property type="component" value="Unassembled WGS sequence"/>
</dbReference>
<keyword evidence="2" id="KW-1185">Reference proteome</keyword>
<accession>A0AAV2ZI92</accession>
<evidence type="ECO:0000313" key="1">
    <source>
        <dbReference type="EMBL" id="DBA13569.1"/>
    </source>
</evidence>